<proteinExistence type="inferred from homology"/>
<sequence>MSGTPIEVGPALAVLLVLLTVIASAAMWFGRLGTSRVVAVAAVRAVLQLSVVSLVITALLGSAWGTALFVLVMFSVAGWTSAQRIGGRRRAAWAAAPIAVGVVPVLSLLLASGVVPLRPIAIVPIAGIIIGGAMTATSLAGRRALDELSNRYGEYEAGLSIGLMPRDAALEINRRSAWQALIPVVDQTRTVGLVTLPGAFVGALLGGASPVQAGAVQVLILLALLAAESLAVLLTLELVARGRIRGRG</sequence>
<dbReference type="Pfam" id="PF03649">
    <property type="entry name" value="UPF0014"/>
    <property type="match status" value="1"/>
</dbReference>
<keyword evidence="8" id="KW-1185">Reference proteome</keyword>
<dbReference type="Proteomes" id="UP000371041">
    <property type="component" value="Chromosome"/>
</dbReference>
<reference evidence="8" key="1">
    <citation type="submission" date="2019-11" db="EMBL/GenBank/DDBJ databases">
        <title>The complete genome sequence of Saccharopolyspora sp. E2A.</title>
        <authorList>
            <person name="Zhang G."/>
        </authorList>
    </citation>
    <scope>NUCLEOTIDE SEQUENCE [LARGE SCALE GENOMIC DNA]</scope>
    <source>
        <strain evidence="8">E2A</strain>
    </source>
</reference>
<dbReference type="EMBL" id="CP045929">
    <property type="protein sequence ID" value="QGK70543.1"/>
    <property type="molecule type" value="Genomic_DNA"/>
</dbReference>
<keyword evidence="5 6" id="KW-0472">Membrane</keyword>
<evidence type="ECO:0000256" key="1">
    <source>
        <dbReference type="ARBA" id="ARBA00004141"/>
    </source>
</evidence>
<name>A0A5Q3Q845_9PSEU</name>
<organism evidence="7 8">
    <name type="scientific">Allosaccharopolyspora coralli</name>
    <dbReference type="NCBI Taxonomy" id="2665642"/>
    <lineage>
        <taxon>Bacteria</taxon>
        <taxon>Bacillati</taxon>
        <taxon>Actinomycetota</taxon>
        <taxon>Actinomycetes</taxon>
        <taxon>Pseudonocardiales</taxon>
        <taxon>Pseudonocardiaceae</taxon>
        <taxon>Allosaccharopolyspora</taxon>
    </lineage>
</organism>
<comment type="similarity">
    <text evidence="2">Belongs to the UPF0014 family.</text>
</comment>
<feature type="transmembrane region" description="Helical" evidence="6">
    <location>
        <begin position="62"/>
        <end position="80"/>
    </location>
</feature>
<dbReference type="RefSeq" id="WP_154077125.1">
    <property type="nucleotide sequence ID" value="NZ_CP045929.1"/>
</dbReference>
<evidence type="ECO:0000313" key="7">
    <source>
        <dbReference type="EMBL" id="QGK70543.1"/>
    </source>
</evidence>
<accession>A0A5Q3Q845</accession>
<evidence type="ECO:0000256" key="3">
    <source>
        <dbReference type="ARBA" id="ARBA00022692"/>
    </source>
</evidence>
<keyword evidence="4 6" id="KW-1133">Transmembrane helix</keyword>
<dbReference type="InterPro" id="IPR005226">
    <property type="entry name" value="UPF0014_fam"/>
</dbReference>
<keyword evidence="3 6" id="KW-0812">Transmembrane</keyword>
<protein>
    <submittedName>
        <fullName evidence="7">ABC transporter permease</fullName>
    </submittedName>
</protein>
<dbReference type="KEGG" id="sace:GIY23_14340"/>
<feature type="transmembrane region" description="Helical" evidence="6">
    <location>
        <begin position="121"/>
        <end position="141"/>
    </location>
</feature>
<evidence type="ECO:0000256" key="5">
    <source>
        <dbReference type="ARBA" id="ARBA00023136"/>
    </source>
</evidence>
<feature type="transmembrane region" description="Helical" evidence="6">
    <location>
        <begin position="191"/>
        <end position="209"/>
    </location>
</feature>
<evidence type="ECO:0000256" key="4">
    <source>
        <dbReference type="ARBA" id="ARBA00022989"/>
    </source>
</evidence>
<evidence type="ECO:0000256" key="6">
    <source>
        <dbReference type="SAM" id="Phobius"/>
    </source>
</evidence>
<dbReference type="PANTHER" id="PTHR30028">
    <property type="entry name" value="UPF0014 INNER MEMBRANE PROTEIN YBBM-RELATED"/>
    <property type="match status" value="1"/>
</dbReference>
<comment type="subcellular location">
    <subcellularLocation>
        <location evidence="1">Membrane</location>
        <topology evidence="1">Multi-pass membrane protein</topology>
    </subcellularLocation>
</comment>
<evidence type="ECO:0000256" key="2">
    <source>
        <dbReference type="ARBA" id="ARBA00005268"/>
    </source>
</evidence>
<feature type="transmembrane region" description="Helical" evidence="6">
    <location>
        <begin position="37"/>
        <end position="56"/>
    </location>
</feature>
<feature type="transmembrane region" description="Helical" evidence="6">
    <location>
        <begin position="12"/>
        <end position="30"/>
    </location>
</feature>
<dbReference type="GO" id="GO:0005886">
    <property type="term" value="C:plasma membrane"/>
    <property type="evidence" value="ECO:0007669"/>
    <property type="project" value="TreeGrafter"/>
</dbReference>
<feature type="transmembrane region" description="Helical" evidence="6">
    <location>
        <begin position="92"/>
        <end position="115"/>
    </location>
</feature>
<gene>
    <name evidence="7" type="ORF">GIY23_14340</name>
</gene>
<evidence type="ECO:0000313" key="8">
    <source>
        <dbReference type="Proteomes" id="UP000371041"/>
    </source>
</evidence>
<feature type="transmembrane region" description="Helical" evidence="6">
    <location>
        <begin position="215"/>
        <end position="240"/>
    </location>
</feature>
<dbReference type="PANTHER" id="PTHR30028:SF0">
    <property type="entry name" value="PROTEIN ALUMINUM SENSITIVE 3"/>
    <property type="match status" value="1"/>
</dbReference>
<dbReference type="AlphaFoldDB" id="A0A5Q3Q845"/>